<dbReference type="PANTHER" id="PTHR44196">
    <property type="entry name" value="DEHYDROGENASE/REDUCTASE SDR FAMILY MEMBER 7B"/>
    <property type="match status" value="1"/>
</dbReference>
<dbReference type="Gene3D" id="3.40.50.720">
    <property type="entry name" value="NAD(P)-binding Rossmann-like Domain"/>
    <property type="match status" value="1"/>
</dbReference>
<keyword evidence="2" id="KW-0560">Oxidoreductase</keyword>
<dbReference type="PRINTS" id="PR00080">
    <property type="entry name" value="SDRFAMILY"/>
</dbReference>
<evidence type="ECO:0000313" key="4">
    <source>
        <dbReference type="EMBL" id="SFB10674.1"/>
    </source>
</evidence>
<dbReference type="GO" id="GO:0016491">
    <property type="term" value="F:oxidoreductase activity"/>
    <property type="evidence" value="ECO:0007669"/>
    <property type="project" value="UniProtKB-KW"/>
</dbReference>
<dbReference type="EMBL" id="FOKA01000007">
    <property type="protein sequence ID" value="SFB10674.1"/>
    <property type="molecule type" value="Genomic_DNA"/>
</dbReference>
<dbReference type="SUPFAM" id="SSF51735">
    <property type="entry name" value="NAD(P)-binding Rossmann-fold domains"/>
    <property type="match status" value="1"/>
</dbReference>
<dbReference type="Proteomes" id="UP000199012">
    <property type="component" value="Unassembled WGS sequence"/>
</dbReference>
<dbReference type="PRINTS" id="PR00081">
    <property type="entry name" value="GDHRDH"/>
</dbReference>
<gene>
    <name evidence="4" type="ORF">SAMN05421867_10735</name>
</gene>
<comment type="similarity">
    <text evidence="1 3">Belongs to the short-chain dehydrogenases/reductases (SDR) family.</text>
</comment>
<dbReference type="InterPro" id="IPR036291">
    <property type="entry name" value="NAD(P)-bd_dom_sf"/>
</dbReference>
<dbReference type="AlphaFoldDB" id="A0A1I0YBH7"/>
<name>A0A1I0YBH7_9CELL</name>
<sequence>METLIENAARPFAVVTGASSGIGLELARELAERGFDLLVTAEDAEITLAADALSAGGGAVRSTRADLTTTAGVDELVAAVKAVERPVDVLCLNAGAAAGGAFLERPLEDNLKTIALDVLANVRLTHALLPAMVARGTGRVLATSSVAALQPGPYYATYAASKSFVQSFFEALRREVKDSGVTITTLLPGPTDTDFFAEGELEDSTAGRGGKDDPAKVAREGIEAALAGKDKVEVKSLRTKMQSAIAAVLPDRAKAAVHETFVKPDHAG</sequence>
<reference evidence="4 5" key="1">
    <citation type="submission" date="2016-10" db="EMBL/GenBank/DDBJ databases">
        <authorList>
            <person name="de Groot N.N."/>
        </authorList>
    </citation>
    <scope>NUCLEOTIDE SEQUENCE [LARGE SCALE GENOMIC DNA]</scope>
    <source>
        <strain evidence="4 5">CGMCC 4.6945</strain>
    </source>
</reference>
<dbReference type="PANTHER" id="PTHR44196:SF1">
    <property type="entry name" value="DEHYDROGENASE_REDUCTASE SDR FAMILY MEMBER 7B"/>
    <property type="match status" value="1"/>
</dbReference>
<evidence type="ECO:0000256" key="2">
    <source>
        <dbReference type="ARBA" id="ARBA00023002"/>
    </source>
</evidence>
<dbReference type="RefSeq" id="WP_090032733.1">
    <property type="nucleotide sequence ID" value="NZ_BONM01000019.1"/>
</dbReference>
<dbReference type="GO" id="GO:0016020">
    <property type="term" value="C:membrane"/>
    <property type="evidence" value="ECO:0007669"/>
    <property type="project" value="TreeGrafter"/>
</dbReference>
<evidence type="ECO:0000256" key="3">
    <source>
        <dbReference type="RuleBase" id="RU000363"/>
    </source>
</evidence>
<dbReference type="CDD" id="cd05233">
    <property type="entry name" value="SDR_c"/>
    <property type="match status" value="1"/>
</dbReference>
<dbReference type="STRING" id="988821.SAMN05421867_10735"/>
<dbReference type="InterPro" id="IPR002347">
    <property type="entry name" value="SDR_fam"/>
</dbReference>
<protein>
    <submittedName>
        <fullName evidence="4">Short-chain dehydrogenase</fullName>
    </submittedName>
</protein>
<dbReference type="OrthoDB" id="9797538at2"/>
<dbReference type="Pfam" id="PF00106">
    <property type="entry name" value="adh_short"/>
    <property type="match status" value="1"/>
</dbReference>
<evidence type="ECO:0000313" key="5">
    <source>
        <dbReference type="Proteomes" id="UP000199012"/>
    </source>
</evidence>
<keyword evidence="5" id="KW-1185">Reference proteome</keyword>
<dbReference type="PIRSF" id="PIRSF000126">
    <property type="entry name" value="11-beta-HSD1"/>
    <property type="match status" value="1"/>
</dbReference>
<evidence type="ECO:0000256" key="1">
    <source>
        <dbReference type="ARBA" id="ARBA00006484"/>
    </source>
</evidence>
<dbReference type="PROSITE" id="PS00061">
    <property type="entry name" value="ADH_SHORT"/>
    <property type="match status" value="1"/>
</dbReference>
<proteinExistence type="inferred from homology"/>
<organism evidence="4 5">
    <name type="scientific">Cellulomonas marina</name>
    <dbReference type="NCBI Taxonomy" id="988821"/>
    <lineage>
        <taxon>Bacteria</taxon>
        <taxon>Bacillati</taxon>
        <taxon>Actinomycetota</taxon>
        <taxon>Actinomycetes</taxon>
        <taxon>Micrococcales</taxon>
        <taxon>Cellulomonadaceae</taxon>
        <taxon>Cellulomonas</taxon>
    </lineage>
</organism>
<dbReference type="InterPro" id="IPR020904">
    <property type="entry name" value="Sc_DH/Rdtase_CS"/>
</dbReference>
<accession>A0A1I0YBH7</accession>